<gene>
    <name evidence="1" type="ORF">GCM10009111_25490</name>
</gene>
<dbReference type="Pfam" id="PF11993">
    <property type="entry name" value="VC2046"/>
    <property type="match status" value="1"/>
</dbReference>
<keyword evidence="2" id="KW-1185">Reference proteome</keyword>
<name>A0ABN1L8W7_9GAMM</name>
<evidence type="ECO:0000313" key="2">
    <source>
        <dbReference type="Proteomes" id="UP001500021"/>
    </source>
</evidence>
<proteinExistence type="predicted"/>
<dbReference type="EMBL" id="BAAAFA010000008">
    <property type="protein sequence ID" value="GAA0820266.1"/>
    <property type="molecule type" value="Genomic_DNA"/>
</dbReference>
<sequence length="204" mass="22575">MAVNTSQNYTSSVNDAATSPLLHELQLGEQLNDCIQQTRRADFSLMLAMLAEDVREHSQFYLPQAQALSEKDTSNKALRKQFQLPETAPLALQNMDEIASFNQVEAVLANDLASIRLANALTPKPLAFRDNKHHIASDVIANTSVYCQTKLAQATQQNRQTVAQKPTTPDENSELSLLNHELPLNVEGWLNGIEKSLVQAPLVN</sequence>
<dbReference type="InterPro" id="IPR021879">
    <property type="entry name" value="VC2046_fam"/>
</dbReference>
<dbReference type="RefSeq" id="WP_343817906.1">
    <property type="nucleotide sequence ID" value="NZ_BAAAFA010000008.1"/>
</dbReference>
<organism evidence="1 2">
    <name type="scientific">Colwellia asteriadis</name>
    <dbReference type="NCBI Taxonomy" id="517723"/>
    <lineage>
        <taxon>Bacteria</taxon>
        <taxon>Pseudomonadati</taxon>
        <taxon>Pseudomonadota</taxon>
        <taxon>Gammaproteobacteria</taxon>
        <taxon>Alteromonadales</taxon>
        <taxon>Colwelliaceae</taxon>
        <taxon>Colwellia</taxon>
    </lineage>
</organism>
<accession>A0ABN1L8W7</accession>
<comment type="caution">
    <text evidence="1">The sequence shown here is derived from an EMBL/GenBank/DDBJ whole genome shotgun (WGS) entry which is preliminary data.</text>
</comment>
<protein>
    <recommendedName>
        <fullName evidence="3">Ribosomal S4P (Gammaproteobacterial)</fullName>
    </recommendedName>
</protein>
<evidence type="ECO:0000313" key="1">
    <source>
        <dbReference type="EMBL" id="GAA0820266.1"/>
    </source>
</evidence>
<dbReference type="Proteomes" id="UP001500021">
    <property type="component" value="Unassembled WGS sequence"/>
</dbReference>
<evidence type="ECO:0008006" key="3">
    <source>
        <dbReference type="Google" id="ProtNLM"/>
    </source>
</evidence>
<reference evidence="1 2" key="1">
    <citation type="journal article" date="2019" name="Int. J. Syst. Evol. Microbiol.">
        <title>The Global Catalogue of Microorganisms (GCM) 10K type strain sequencing project: providing services to taxonomists for standard genome sequencing and annotation.</title>
        <authorList>
            <consortium name="The Broad Institute Genomics Platform"/>
            <consortium name="The Broad Institute Genome Sequencing Center for Infectious Disease"/>
            <person name="Wu L."/>
            <person name="Ma J."/>
        </authorList>
    </citation>
    <scope>NUCLEOTIDE SEQUENCE [LARGE SCALE GENOMIC DNA]</scope>
    <source>
        <strain evidence="1 2">JCM 15608</strain>
    </source>
</reference>